<organism evidence="1 2">
    <name type="scientific">Plectus sambesii</name>
    <dbReference type="NCBI Taxonomy" id="2011161"/>
    <lineage>
        <taxon>Eukaryota</taxon>
        <taxon>Metazoa</taxon>
        <taxon>Ecdysozoa</taxon>
        <taxon>Nematoda</taxon>
        <taxon>Chromadorea</taxon>
        <taxon>Plectida</taxon>
        <taxon>Plectina</taxon>
        <taxon>Plectoidea</taxon>
        <taxon>Plectidae</taxon>
        <taxon>Plectus</taxon>
    </lineage>
</organism>
<keyword evidence="1" id="KW-1185">Reference proteome</keyword>
<dbReference type="AlphaFoldDB" id="A0A914VBQ8"/>
<name>A0A914VBQ8_9BILA</name>
<evidence type="ECO:0000313" key="2">
    <source>
        <dbReference type="WBParaSite" id="PSAMB.scaffold1684size28756.g14358.t1"/>
    </source>
</evidence>
<proteinExistence type="predicted"/>
<protein>
    <submittedName>
        <fullName evidence="2">Uncharacterized protein</fullName>
    </submittedName>
</protein>
<dbReference type="SUPFAM" id="SSF52047">
    <property type="entry name" value="RNI-like"/>
    <property type="match status" value="1"/>
</dbReference>
<sequence>MKRTVEYNGSDIHIPAPKLQRIHRRQMRTQLDNLVVENCVSKLHYIERIFFERVSRSLADILRSTYKWPSISLEIDSFGKFKNRYIFSDPTRAYREDEMQRVGFEFYEVRLKSAVHLIFSRYKRVHSLRINSENIRTFTESFLAVLEDERCRPTDVQQLTYSLNFCTEIDSRLILQFSPLLKCLKLDCPLPLDMCISEKLWSAVGQCSKLDRLSICSLNTYLFDITEECWTHMRECLKRLKIRIFHSGMGAKSFSAEWLADALQNNERLRILSLDDHYDNIETFSDPVLAPVVSRLRTVTVDF</sequence>
<accession>A0A914VBQ8</accession>
<dbReference type="WBParaSite" id="PSAMB.scaffold1684size28756.g14358.t1">
    <property type="protein sequence ID" value="PSAMB.scaffold1684size28756.g14358.t1"/>
    <property type="gene ID" value="PSAMB.scaffold1684size28756.g14358"/>
</dbReference>
<reference evidence="2" key="1">
    <citation type="submission" date="2022-11" db="UniProtKB">
        <authorList>
            <consortium name="WormBaseParasite"/>
        </authorList>
    </citation>
    <scope>IDENTIFICATION</scope>
</reference>
<evidence type="ECO:0000313" key="1">
    <source>
        <dbReference type="Proteomes" id="UP000887566"/>
    </source>
</evidence>
<dbReference type="Proteomes" id="UP000887566">
    <property type="component" value="Unplaced"/>
</dbReference>